<protein>
    <submittedName>
        <fullName evidence="1">Uncharacterized protein</fullName>
    </submittedName>
</protein>
<evidence type="ECO:0000313" key="2">
    <source>
        <dbReference type="Proteomes" id="UP000619238"/>
    </source>
</evidence>
<dbReference type="Proteomes" id="UP000619238">
    <property type="component" value="Unassembled WGS sequence"/>
</dbReference>
<gene>
    <name evidence="1" type="ORF">H2O64_22085</name>
</gene>
<keyword evidence="2" id="KW-1185">Reference proteome</keyword>
<comment type="caution">
    <text evidence="1">The sequence shown here is derived from an EMBL/GenBank/DDBJ whole genome shotgun (WGS) entry which is preliminary data.</text>
</comment>
<proteinExistence type="predicted"/>
<dbReference type="RefSeq" id="WP_187564416.1">
    <property type="nucleotide sequence ID" value="NZ_JACGWS010000019.1"/>
</dbReference>
<sequence>MAIEIKNLRIKVNVNAQKKEETPEVEEGRTNWTSGEIIDAVSKIMTNKKER</sequence>
<evidence type="ECO:0000313" key="1">
    <source>
        <dbReference type="EMBL" id="MBC8757375.1"/>
    </source>
</evidence>
<organism evidence="1 2">
    <name type="scientific">Kordia aestuariivivens</name>
    <dbReference type="NCBI Taxonomy" id="2759037"/>
    <lineage>
        <taxon>Bacteria</taxon>
        <taxon>Pseudomonadati</taxon>
        <taxon>Bacteroidota</taxon>
        <taxon>Flavobacteriia</taxon>
        <taxon>Flavobacteriales</taxon>
        <taxon>Flavobacteriaceae</taxon>
        <taxon>Kordia</taxon>
    </lineage>
</organism>
<reference evidence="1 2" key="1">
    <citation type="submission" date="2020-07" db="EMBL/GenBank/DDBJ databases">
        <title>Description of Kordia aestuariivivens sp. nov., isolated from a tidal flat.</title>
        <authorList>
            <person name="Park S."/>
            <person name="Yoon J.-H."/>
        </authorList>
    </citation>
    <scope>NUCLEOTIDE SEQUENCE [LARGE SCALE GENOMIC DNA]</scope>
    <source>
        <strain evidence="1 2">YSTF-M3</strain>
    </source>
</reference>
<accession>A0ABR7QFN4</accession>
<dbReference type="EMBL" id="JACGWS010000019">
    <property type="protein sequence ID" value="MBC8757375.1"/>
    <property type="molecule type" value="Genomic_DNA"/>
</dbReference>
<name>A0ABR7QFN4_9FLAO</name>